<evidence type="ECO:0000313" key="4">
    <source>
        <dbReference type="EMBL" id="KAK1295903.1"/>
    </source>
</evidence>
<evidence type="ECO:0000313" key="5">
    <source>
        <dbReference type="Proteomes" id="UP001180020"/>
    </source>
</evidence>
<feature type="transmembrane region" description="Helical" evidence="1">
    <location>
        <begin position="112"/>
        <end position="133"/>
    </location>
</feature>
<keyword evidence="1" id="KW-0812">Transmembrane</keyword>
<dbReference type="Proteomes" id="UP001180020">
    <property type="component" value="Unassembled WGS sequence"/>
</dbReference>
<evidence type="ECO:0000256" key="2">
    <source>
        <dbReference type="SAM" id="SignalP"/>
    </source>
</evidence>
<dbReference type="GO" id="GO:0005886">
    <property type="term" value="C:plasma membrane"/>
    <property type="evidence" value="ECO:0007669"/>
    <property type="project" value="TreeGrafter"/>
</dbReference>
<keyword evidence="1" id="KW-1133">Transmembrane helix</keyword>
<feature type="chain" id="PRO_5043631123" description="Phytocyanin domain-containing protein" evidence="2">
    <location>
        <begin position="25"/>
        <end position="134"/>
    </location>
</feature>
<dbReference type="PANTHER" id="PTHR33021">
    <property type="entry name" value="BLUE COPPER PROTEIN"/>
    <property type="match status" value="1"/>
</dbReference>
<dbReference type="AlphaFoldDB" id="A0AAV9D3J6"/>
<reference evidence="4" key="2">
    <citation type="submission" date="2023-06" db="EMBL/GenBank/DDBJ databases">
        <authorList>
            <person name="Ma L."/>
            <person name="Liu K.-W."/>
            <person name="Li Z."/>
            <person name="Hsiao Y.-Y."/>
            <person name="Qi Y."/>
            <person name="Fu T."/>
            <person name="Tang G."/>
            <person name="Zhang D."/>
            <person name="Sun W.-H."/>
            <person name="Liu D.-K."/>
            <person name="Li Y."/>
            <person name="Chen G.-Z."/>
            <person name="Liu X.-D."/>
            <person name="Liao X.-Y."/>
            <person name="Jiang Y.-T."/>
            <person name="Yu X."/>
            <person name="Hao Y."/>
            <person name="Huang J."/>
            <person name="Zhao X.-W."/>
            <person name="Ke S."/>
            <person name="Chen Y.-Y."/>
            <person name="Wu W.-L."/>
            <person name="Hsu J.-L."/>
            <person name="Lin Y.-F."/>
            <person name="Huang M.-D."/>
            <person name="Li C.-Y."/>
            <person name="Huang L."/>
            <person name="Wang Z.-W."/>
            <person name="Zhao X."/>
            <person name="Zhong W.-Y."/>
            <person name="Peng D.-H."/>
            <person name="Ahmad S."/>
            <person name="Lan S."/>
            <person name="Zhang J.-S."/>
            <person name="Tsai W.-C."/>
            <person name="Van De Peer Y."/>
            <person name="Liu Z.-J."/>
        </authorList>
    </citation>
    <scope>NUCLEOTIDE SEQUENCE</scope>
    <source>
        <strain evidence="4">CP</strain>
        <tissue evidence="4">Leaves</tissue>
    </source>
</reference>
<keyword evidence="2" id="KW-0732">Signal</keyword>
<dbReference type="GO" id="GO:0009055">
    <property type="term" value="F:electron transfer activity"/>
    <property type="evidence" value="ECO:0007669"/>
    <property type="project" value="InterPro"/>
</dbReference>
<keyword evidence="1" id="KW-0472">Membrane</keyword>
<keyword evidence="5" id="KW-1185">Reference proteome</keyword>
<dbReference type="PROSITE" id="PS51485">
    <property type="entry name" value="PHYTOCYANIN"/>
    <property type="match status" value="1"/>
</dbReference>
<dbReference type="InterPro" id="IPR003245">
    <property type="entry name" value="Phytocyanin_dom"/>
</dbReference>
<dbReference type="Pfam" id="PF02298">
    <property type="entry name" value="Cu_bind_like"/>
    <property type="match status" value="1"/>
</dbReference>
<gene>
    <name evidence="4" type="ORF">QJS10_CPB15g02159</name>
</gene>
<feature type="signal peptide" evidence="2">
    <location>
        <begin position="1"/>
        <end position="24"/>
    </location>
</feature>
<comment type="caution">
    <text evidence="4">The sequence shown here is derived from an EMBL/GenBank/DDBJ whole genome shotgun (WGS) entry which is preliminary data.</text>
</comment>
<dbReference type="InterPro" id="IPR039391">
    <property type="entry name" value="Phytocyanin-like"/>
</dbReference>
<sequence length="134" mass="14310">MASKQMFAIIAVVVVTVLPSVALATEYIVGDDQVFNYIKDSHNVFKVNGSQFQACDVASLNVANSFTTGHDVIPLNTTGNKWYICGKAGHCDRGQKLVINVMNMTSASTRTSAPGLASFVAVTSMIAIMLTSLF</sequence>
<feature type="domain" description="Phytocyanin" evidence="3">
    <location>
        <begin position="1"/>
        <end position="103"/>
    </location>
</feature>
<proteinExistence type="predicted"/>
<protein>
    <recommendedName>
        <fullName evidence="3">Phytocyanin domain-containing protein</fullName>
    </recommendedName>
</protein>
<dbReference type="InterPro" id="IPR008972">
    <property type="entry name" value="Cupredoxin"/>
</dbReference>
<name>A0AAV9D3J6_ACOCL</name>
<dbReference type="SUPFAM" id="SSF49503">
    <property type="entry name" value="Cupredoxins"/>
    <property type="match status" value="1"/>
</dbReference>
<evidence type="ECO:0000256" key="1">
    <source>
        <dbReference type="SAM" id="Phobius"/>
    </source>
</evidence>
<dbReference type="PANTHER" id="PTHR33021:SF533">
    <property type="entry name" value="PHYTOCYANIN DOMAIN-CONTAINING PROTEIN"/>
    <property type="match status" value="1"/>
</dbReference>
<reference evidence="4" key="1">
    <citation type="journal article" date="2023" name="Nat. Commun.">
        <title>Diploid and tetraploid genomes of Acorus and the evolution of monocots.</title>
        <authorList>
            <person name="Ma L."/>
            <person name="Liu K.W."/>
            <person name="Li Z."/>
            <person name="Hsiao Y.Y."/>
            <person name="Qi Y."/>
            <person name="Fu T."/>
            <person name="Tang G.D."/>
            <person name="Zhang D."/>
            <person name="Sun W.H."/>
            <person name="Liu D.K."/>
            <person name="Li Y."/>
            <person name="Chen G.Z."/>
            <person name="Liu X.D."/>
            <person name="Liao X.Y."/>
            <person name="Jiang Y.T."/>
            <person name="Yu X."/>
            <person name="Hao Y."/>
            <person name="Huang J."/>
            <person name="Zhao X.W."/>
            <person name="Ke S."/>
            <person name="Chen Y.Y."/>
            <person name="Wu W.L."/>
            <person name="Hsu J.L."/>
            <person name="Lin Y.F."/>
            <person name="Huang M.D."/>
            <person name="Li C.Y."/>
            <person name="Huang L."/>
            <person name="Wang Z.W."/>
            <person name="Zhao X."/>
            <person name="Zhong W.Y."/>
            <person name="Peng D.H."/>
            <person name="Ahmad S."/>
            <person name="Lan S."/>
            <person name="Zhang J.S."/>
            <person name="Tsai W.C."/>
            <person name="Van de Peer Y."/>
            <person name="Liu Z.J."/>
        </authorList>
    </citation>
    <scope>NUCLEOTIDE SEQUENCE</scope>
    <source>
        <strain evidence="4">CP</strain>
    </source>
</reference>
<evidence type="ECO:0000259" key="3">
    <source>
        <dbReference type="PROSITE" id="PS51485"/>
    </source>
</evidence>
<organism evidence="4 5">
    <name type="scientific">Acorus calamus</name>
    <name type="common">Sweet flag</name>
    <dbReference type="NCBI Taxonomy" id="4465"/>
    <lineage>
        <taxon>Eukaryota</taxon>
        <taxon>Viridiplantae</taxon>
        <taxon>Streptophyta</taxon>
        <taxon>Embryophyta</taxon>
        <taxon>Tracheophyta</taxon>
        <taxon>Spermatophyta</taxon>
        <taxon>Magnoliopsida</taxon>
        <taxon>Liliopsida</taxon>
        <taxon>Acoraceae</taxon>
        <taxon>Acorus</taxon>
    </lineage>
</organism>
<dbReference type="Gene3D" id="2.60.40.420">
    <property type="entry name" value="Cupredoxins - blue copper proteins"/>
    <property type="match status" value="1"/>
</dbReference>
<dbReference type="EMBL" id="JAUJYO010000015">
    <property type="protein sequence ID" value="KAK1295903.1"/>
    <property type="molecule type" value="Genomic_DNA"/>
</dbReference>
<accession>A0AAV9D3J6</accession>